<evidence type="ECO:0000313" key="2">
    <source>
        <dbReference type="Proteomes" id="UP000887566"/>
    </source>
</evidence>
<accession>A0A914XMS8</accession>
<keyword evidence="2" id="KW-1185">Reference proteome</keyword>
<feature type="compositionally biased region" description="Basic residues" evidence="1">
    <location>
        <begin position="22"/>
        <end position="31"/>
    </location>
</feature>
<sequence length="92" mass="10186">MARRYRPASSDAGTHAAIRMERRGRRTKRAAPRSDGHRKLLALDGAPLCFINLAGRPTMVGARRRSTSRRGGDGRRTDAMAGETLRRLRKSG</sequence>
<organism evidence="2 3">
    <name type="scientific">Plectus sambesii</name>
    <dbReference type="NCBI Taxonomy" id="2011161"/>
    <lineage>
        <taxon>Eukaryota</taxon>
        <taxon>Metazoa</taxon>
        <taxon>Ecdysozoa</taxon>
        <taxon>Nematoda</taxon>
        <taxon>Chromadorea</taxon>
        <taxon>Plectida</taxon>
        <taxon>Plectina</taxon>
        <taxon>Plectoidea</taxon>
        <taxon>Plectidae</taxon>
        <taxon>Plectus</taxon>
    </lineage>
</organism>
<name>A0A914XMS8_9BILA</name>
<protein>
    <submittedName>
        <fullName evidence="3">Uncharacterized protein</fullName>
    </submittedName>
</protein>
<evidence type="ECO:0000256" key="1">
    <source>
        <dbReference type="SAM" id="MobiDB-lite"/>
    </source>
</evidence>
<feature type="region of interest" description="Disordered" evidence="1">
    <location>
        <begin position="60"/>
        <end position="92"/>
    </location>
</feature>
<dbReference type="WBParaSite" id="PSAMB.scaffold8637size5991.g31626.t1">
    <property type="protein sequence ID" value="PSAMB.scaffold8637size5991.g31626.t1"/>
    <property type="gene ID" value="PSAMB.scaffold8637size5991.g31626"/>
</dbReference>
<dbReference type="Proteomes" id="UP000887566">
    <property type="component" value="Unplaced"/>
</dbReference>
<reference evidence="3" key="1">
    <citation type="submission" date="2022-11" db="UniProtKB">
        <authorList>
            <consortium name="WormBaseParasite"/>
        </authorList>
    </citation>
    <scope>IDENTIFICATION</scope>
</reference>
<evidence type="ECO:0000313" key="3">
    <source>
        <dbReference type="WBParaSite" id="PSAMB.scaffold8637size5991.g31626.t1"/>
    </source>
</evidence>
<feature type="region of interest" description="Disordered" evidence="1">
    <location>
        <begin position="1"/>
        <end position="36"/>
    </location>
</feature>
<proteinExistence type="predicted"/>
<dbReference type="AlphaFoldDB" id="A0A914XMS8"/>